<evidence type="ECO:0000256" key="1">
    <source>
        <dbReference type="SAM" id="SignalP"/>
    </source>
</evidence>
<reference evidence="2" key="1">
    <citation type="submission" date="2013-04" db="EMBL/GenBank/DDBJ databases">
        <authorList>
            <person name="Qu J."/>
            <person name="Murali S.C."/>
            <person name="Bandaranaike D."/>
            <person name="Bellair M."/>
            <person name="Blankenburg K."/>
            <person name="Chao H."/>
            <person name="Dinh H."/>
            <person name="Doddapaneni H."/>
            <person name="Downs B."/>
            <person name="Dugan-Rocha S."/>
            <person name="Elkadiri S."/>
            <person name="Gnanaolivu R.D."/>
            <person name="Hernandez B."/>
            <person name="Javaid M."/>
            <person name="Jayaseelan J.C."/>
            <person name="Lee S."/>
            <person name="Li M."/>
            <person name="Ming W."/>
            <person name="Munidasa M."/>
            <person name="Muniz J."/>
            <person name="Nguyen L."/>
            <person name="Ongeri F."/>
            <person name="Osuji N."/>
            <person name="Pu L.-L."/>
            <person name="Puazo M."/>
            <person name="Qu C."/>
            <person name="Quiroz J."/>
            <person name="Raj R."/>
            <person name="Weissenberger G."/>
            <person name="Xin Y."/>
            <person name="Zou X."/>
            <person name="Han Y."/>
            <person name="Richards S."/>
            <person name="Worley K."/>
            <person name="Muzny D."/>
            <person name="Gibbs R."/>
        </authorList>
    </citation>
    <scope>NUCLEOTIDE SEQUENCE</scope>
    <source>
        <strain evidence="2">Sampled in the wild</strain>
    </source>
</reference>
<dbReference type="Gene3D" id="1.25.40.480">
    <property type="match status" value="2"/>
</dbReference>
<protein>
    <recommendedName>
        <fullName evidence="4">Fanconi Anaemia group E protein C-terminal domain-containing protein</fullName>
    </recommendedName>
</protein>
<sequence length="378" mass="42923">MRLSFYHLFNLIVCTLSRRYQCSMNFEEKSEWGKWNFTSHSQDKLTLLRSYFKCTSCKSLVCEEISDKSWRILVRESLIRNRTLNETTDVSTSSKELVDNLLVIDSLNKLDECKPAIADVSDILLEDESDKLKVGGSSYTILTSEKYLDELDGSINDEALASVEDCCTLLKKGTMEDFLHKFKGKDLHKTLKLLKQNLSTEEGIANLILSICSPEKDDILEQSRWAPVLLQQLILPEMLQRDLPISRVLAVSIIQLASSFPDASVQLLCIPLLVEPLENKSLALSSPVEEILRDVIEKSFQQQQRMLQRDLPISRVLAVSIIQLASSFPDASVQLLCIPLLVEPLENKSLALSSPVEEILRDVIEKSFQQQQRVSLFR</sequence>
<gene>
    <name evidence="2" type="ORF">J437_LFUL015791</name>
</gene>
<evidence type="ECO:0000313" key="2">
    <source>
        <dbReference type="EMBL" id="KAG8235443.1"/>
    </source>
</evidence>
<dbReference type="AlphaFoldDB" id="A0A8K0P812"/>
<proteinExistence type="predicted"/>
<keyword evidence="1" id="KW-0732">Signal</keyword>
<keyword evidence="3" id="KW-1185">Reference proteome</keyword>
<evidence type="ECO:0000313" key="3">
    <source>
        <dbReference type="Proteomes" id="UP000792457"/>
    </source>
</evidence>
<reference evidence="2" key="2">
    <citation type="submission" date="2017-10" db="EMBL/GenBank/DDBJ databases">
        <title>Ladona fulva Genome sequencing and assembly.</title>
        <authorList>
            <person name="Murali S."/>
            <person name="Richards S."/>
            <person name="Bandaranaike D."/>
            <person name="Bellair M."/>
            <person name="Blankenburg K."/>
            <person name="Chao H."/>
            <person name="Dinh H."/>
            <person name="Doddapaneni H."/>
            <person name="Dugan-Rocha S."/>
            <person name="Elkadiri S."/>
            <person name="Gnanaolivu R."/>
            <person name="Hernandez B."/>
            <person name="Skinner E."/>
            <person name="Javaid M."/>
            <person name="Lee S."/>
            <person name="Li M."/>
            <person name="Ming W."/>
            <person name="Munidasa M."/>
            <person name="Muniz J."/>
            <person name="Nguyen L."/>
            <person name="Hughes D."/>
            <person name="Osuji N."/>
            <person name="Pu L.-L."/>
            <person name="Puazo M."/>
            <person name="Qu C."/>
            <person name="Quiroz J."/>
            <person name="Raj R."/>
            <person name="Weissenberger G."/>
            <person name="Xin Y."/>
            <person name="Zou X."/>
            <person name="Han Y."/>
            <person name="Worley K."/>
            <person name="Muzny D."/>
            <person name="Gibbs R."/>
        </authorList>
    </citation>
    <scope>NUCLEOTIDE SEQUENCE</scope>
    <source>
        <strain evidence="2">Sampled in the wild</strain>
    </source>
</reference>
<name>A0A8K0P812_LADFU</name>
<evidence type="ECO:0008006" key="4">
    <source>
        <dbReference type="Google" id="ProtNLM"/>
    </source>
</evidence>
<feature type="signal peptide" evidence="1">
    <location>
        <begin position="1"/>
        <end position="17"/>
    </location>
</feature>
<comment type="caution">
    <text evidence="2">The sequence shown here is derived from an EMBL/GenBank/DDBJ whole genome shotgun (WGS) entry which is preliminary data.</text>
</comment>
<organism evidence="2 3">
    <name type="scientific">Ladona fulva</name>
    <name type="common">Scarce chaser dragonfly</name>
    <name type="synonym">Libellula fulva</name>
    <dbReference type="NCBI Taxonomy" id="123851"/>
    <lineage>
        <taxon>Eukaryota</taxon>
        <taxon>Metazoa</taxon>
        <taxon>Ecdysozoa</taxon>
        <taxon>Arthropoda</taxon>
        <taxon>Hexapoda</taxon>
        <taxon>Insecta</taxon>
        <taxon>Pterygota</taxon>
        <taxon>Palaeoptera</taxon>
        <taxon>Odonata</taxon>
        <taxon>Epiprocta</taxon>
        <taxon>Anisoptera</taxon>
        <taxon>Libelluloidea</taxon>
        <taxon>Libellulidae</taxon>
        <taxon>Ladona</taxon>
    </lineage>
</organism>
<feature type="chain" id="PRO_5035455874" description="Fanconi Anaemia group E protein C-terminal domain-containing protein" evidence="1">
    <location>
        <begin position="18"/>
        <end position="378"/>
    </location>
</feature>
<dbReference type="EMBL" id="KZ308910">
    <property type="protein sequence ID" value="KAG8235443.1"/>
    <property type="molecule type" value="Genomic_DNA"/>
</dbReference>
<accession>A0A8K0P812</accession>
<dbReference type="Proteomes" id="UP000792457">
    <property type="component" value="Unassembled WGS sequence"/>
</dbReference>